<dbReference type="Gene3D" id="3.30.420.10">
    <property type="entry name" value="Ribonuclease H-like superfamily/Ribonuclease H"/>
    <property type="match status" value="1"/>
</dbReference>
<dbReference type="EMBL" id="BSXT01001809">
    <property type="protein sequence ID" value="GMF45366.1"/>
    <property type="molecule type" value="Genomic_DNA"/>
</dbReference>
<dbReference type="InterPro" id="IPR036397">
    <property type="entry name" value="RNaseH_sf"/>
</dbReference>
<dbReference type="OrthoDB" id="109411at2759"/>
<keyword evidence="2" id="KW-1185">Reference proteome</keyword>
<proteinExistence type="predicted"/>
<gene>
    <name evidence="1" type="ORF">Pfra01_001620600</name>
</gene>
<protein>
    <submittedName>
        <fullName evidence="1">Unnamed protein product</fullName>
    </submittedName>
</protein>
<accession>A0A9W6XU71</accession>
<dbReference type="Proteomes" id="UP001165121">
    <property type="component" value="Unassembled WGS sequence"/>
</dbReference>
<dbReference type="PANTHER" id="PTHR47169:SF2">
    <property type="entry name" value="OS01G0541250 PROTEIN"/>
    <property type="match status" value="1"/>
</dbReference>
<dbReference type="PANTHER" id="PTHR47169">
    <property type="entry name" value="OS01G0541250 PROTEIN"/>
    <property type="match status" value="1"/>
</dbReference>
<reference evidence="1" key="1">
    <citation type="submission" date="2023-04" db="EMBL/GenBank/DDBJ databases">
        <title>Phytophthora fragariaefolia NBRC 109709.</title>
        <authorList>
            <person name="Ichikawa N."/>
            <person name="Sato H."/>
            <person name="Tonouchi N."/>
        </authorList>
    </citation>
    <scope>NUCLEOTIDE SEQUENCE</scope>
    <source>
        <strain evidence="1">NBRC 109709</strain>
    </source>
</reference>
<sequence length="129" mass="14904">MPTDASTMQFDGGYDVVHIDEKWFNEDKEDRADLLLDGEKPPPRDRKSKRFIPKTMFLAAVARPRFDHNTGAMFDGKIGLWPLTETFVAKRDRVHRKKVTVSTRNVAAVDRPLYKHYIIDHVIPVIKAK</sequence>
<dbReference type="GO" id="GO:0003676">
    <property type="term" value="F:nucleic acid binding"/>
    <property type="evidence" value="ECO:0007669"/>
    <property type="project" value="InterPro"/>
</dbReference>
<dbReference type="AlphaFoldDB" id="A0A9W6XU71"/>
<name>A0A9W6XU71_9STRA</name>
<evidence type="ECO:0000313" key="1">
    <source>
        <dbReference type="EMBL" id="GMF45366.1"/>
    </source>
</evidence>
<organism evidence="1 2">
    <name type="scientific">Phytophthora fragariaefolia</name>
    <dbReference type="NCBI Taxonomy" id="1490495"/>
    <lineage>
        <taxon>Eukaryota</taxon>
        <taxon>Sar</taxon>
        <taxon>Stramenopiles</taxon>
        <taxon>Oomycota</taxon>
        <taxon>Peronosporomycetes</taxon>
        <taxon>Peronosporales</taxon>
        <taxon>Peronosporaceae</taxon>
        <taxon>Phytophthora</taxon>
    </lineage>
</organism>
<evidence type="ECO:0000313" key="2">
    <source>
        <dbReference type="Proteomes" id="UP001165121"/>
    </source>
</evidence>
<comment type="caution">
    <text evidence="1">The sequence shown here is derived from an EMBL/GenBank/DDBJ whole genome shotgun (WGS) entry which is preliminary data.</text>
</comment>